<dbReference type="Gene3D" id="1.10.1050.10">
    <property type="entry name" value="Ribosomal Protein S4 Delta 41, Chain A, domain 1"/>
    <property type="match status" value="1"/>
</dbReference>
<evidence type="ECO:0000256" key="3">
    <source>
        <dbReference type="ARBA" id="ARBA00022884"/>
    </source>
</evidence>
<dbReference type="GO" id="GO:0006412">
    <property type="term" value="P:translation"/>
    <property type="evidence" value="ECO:0007669"/>
    <property type="project" value="UniProtKB-UniRule"/>
</dbReference>
<dbReference type="PROSITE" id="PS50889">
    <property type="entry name" value="S4"/>
    <property type="match status" value="1"/>
</dbReference>
<dbReference type="PROSITE" id="PS00632">
    <property type="entry name" value="RIBOSOMAL_S4"/>
    <property type="match status" value="1"/>
</dbReference>
<dbReference type="GO" id="GO:0015935">
    <property type="term" value="C:small ribosomal subunit"/>
    <property type="evidence" value="ECO:0007669"/>
    <property type="project" value="InterPro"/>
</dbReference>
<feature type="domain" description="Small ribosomal subunit protein uS4 N-terminal" evidence="10">
    <location>
        <begin position="3"/>
        <end position="99"/>
    </location>
</feature>
<dbReference type="GO" id="GO:0019843">
    <property type="term" value="F:rRNA binding"/>
    <property type="evidence" value="ECO:0007669"/>
    <property type="project" value="UniProtKB-UniRule"/>
</dbReference>
<dbReference type="PANTHER" id="PTHR11831:SF4">
    <property type="entry name" value="SMALL RIBOSOMAL SUBUNIT PROTEIN US4M"/>
    <property type="match status" value="1"/>
</dbReference>
<reference evidence="11" key="1">
    <citation type="journal article" date="2015" name="ISME J.">
        <title>Aquifer environment selects for microbial species cohorts in sediment and groundwater.</title>
        <authorList>
            <person name="Hug L.A."/>
            <person name="Thomas B.C."/>
            <person name="Brown C.T."/>
            <person name="Frischkorn K.R."/>
            <person name="Williams K.H."/>
            <person name="Tringe S.G."/>
            <person name="Banfield J.F."/>
        </authorList>
    </citation>
    <scope>NUCLEOTIDE SEQUENCE</scope>
</reference>
<evidence type="ECO:0000256" key="4">
    <source>
        <dbReference type="ARBA" id="ARBA00022980"/>
    </source>
</evidence>
<evidence type="ECO:0000256" key="7">
    <source>
        <dbReference type="HAMAP-Rule" id="MF_01306"/>
    </source>
</evidence>
<keyword evidence="4 7" id="KW-0689">Ribosomal protein</keyword>
<dbReference type="SMART" id="SM00363">
    <property type="entry name" value="S4"/>
    <property type="match status" value="1"/>
</dbReference>
<dbReference type="PANTHER" id="PTHR11831">
    <property type="entry name" value="30S 40S RIBOSOMAL PROTEIN"/>
    <property type="match status" value="1"/>
</dbReference>
<proteinExistence type="inferred from homology"/>
<comment type="function">
    <text evidence="7">With S5 and S12 plays an important role in translational accuracy.</text>
</comment>
<evidence type="ECO:0000313" key="11">
    <source>
        <dbReference type="EMBL" id="AKQ04803.1"/>
    </source>
</evidence>
<dbReference type="Pfam" id="PF01479">
    <property type="entry name" value="S4"/>
    <property type="match status" value="1"/>
</dbReference>
<comment type="subunit">
    <text evidence="7">Part of the 30S ribosomal subunit. Contacts protein S5. The interaction surface between S4 and S5 is involved in control of translational fidelity.</text>
</comment>
<evidence type="ECO:0000256" key="6">
    <source>
        <dbReference type="ARBA" id="ARBA00035254"/>
    </source>
</evidence>
<accession>A0A0H4TA39</accession>
<evidence type="ECO:0000256" key="5">
    <source>
        <dbReference type="ARBA" id="ARBA00023274"/>
    </source>
</evidence>
<keyword evidence="3 7" id="KW-0694">RNA-binding</keyword>
<dbReference type="FunFam" id="1.10.1050.10:FF:000001">
    <property type="entry name" value="30S ribosomal protein S4"/>
    <property type="match status" value="1"/>
</dbReference>
<evidence type="ECO:0000256" key="2">
    <source>
        <dbReference type="ARBA" id="ARBA00022730"/>
    </source>
</evidence>
<dbReference type="AlphaFoldDB" id="A0A0H4TA39"/>
<keyword evidence="2 7" id="KW-0699">rRNA-binding</keyword>
<dbReference type="Pfam" id="PF00163">
    <property type="entry name" value="Ribosomal_S4"/>
    <property type="match status" value="1"/>
</dbReference>
<dbReference type="InterPro" id="IPR005709">
    <property type="entry name" value="Ribosomal_uS4_bac-type"/>
</dbReference>
<dbReference type="InterPro" id="IPR036986">
    <property type="entry name" value="S4_RNA-bd_sf"/>
</dbReference>
<keyword evidence="5 7" id="KW-0687">Ribonucleoprotein</keyword>
<comment type="similarity">
    <text evidence="1 7 8">Belongs to the universal ribosomal protein uS4 family.</text>
</comment>
<protein>
    <recommendedName>
        <fullName evidence="6 7">Small ribosomal subunit protein uS4</fullName>
    </recommendedName>
</protein>
<dbReference type="InterPro" id="IPR001912">
    <property type="entry name" value="Ribosomal_uS4_N"/>
</dbReference>
<dbReference type="GO" id="GO:0003735">
    <property type="term" value="F:structural constituent of ribosome"/>
    <property type="evidence" value="ECO:0007669"/>
    <property type="project" value="InterPro"/>
</dbReference>
<dbReference type="SMART" id="SM01390">
    <property type="entry name" value="Ribosomal_S4"/>
    <property type="match status" value="1"/>
</dbReference>
<sequence length="210" mass="24001">MARYTGSVCKLCRREGLKLFLKGDRCFSPKCAIEKRNYPPGAHGQRRRVKKMTDYGLQLREKQKMKRIYGIMERQFRNYFHMAARQQGITGENLLRLLERRLDTVVYRLCLAASRAEARQLVTHGHFLVNGRRVDIPSFLVRVGDQIAVAEKSRELVAIKAAVEGAQKRGLPSWLELDAQALRGVVRGLPARDNIVLPVQEQLVVALYSK</sequence>
<dbReference type="SUPFAM" id="SSF55174">
    <property type="entry name" value="Alpha-L RNA-binding motif"/>
    <property type="match status" value="1"/>
</dbReference>
<feature type="domain" description="RNA-binding S4" evidence="9">
    <location>
        <begin position="100"/>
        <end position="164"/>
    </location>
</feature>
<dbReference type="Gene3D" id="3.10.290.10">
    <property type="entry name" value="RNA-binding S4 domain"/>
    <property type="match status" value="1"/>
</dbReference>
<evidence type="ECO:0000256" key="8">
    <source>
        <dbReference type="RuleBase" id="RU003699"/>
    </source>
</evidence>
<name>A0A0H4TA39_9BACT</name>
<evidence type="ECO:0000256" key="1">
    <source>
        <dbReference type="ARBA" id="ARBA00007465"/>
    </source>
</evidence>
<dbReference type="NCBIfam" id="NF003717">
    <property type="entry name" value="PRK05327.1"/>
    <property type="match status" value="1"/>
</dbReference>
<dbReference type="EMBL" id="KT007049">
    <property type="protein sequence ID" value="AKQ04803.1"/>
    <property type="molecule type" value="Genomic_DNA"/>
</dbReference>
<dbReference type="GO" id="GO:0042274">
    <property type="term" value="P:ribosomal small subunit biogenesis"/>
    <property type="evidence" value="ECO:0007669"/>
    <property type="project" value="TreeGrafter"/>
</dbReference>
<dbReference type="NCBIfam" id="TIGR01017">
    <property type="entry name" value="rpsD_bact"/>
    <property type="match status" value="1"/>
</dbReference>
<dbReference type="FunFam" id="3.10.290.10:FF:000001">
    <property type="entry name" value="30S ribosomal protein S4"/>
    <property type="match status" value="1"/>
</dbReference>
<comment type="function">
    <text evidence="7">One of the primary rRNA binding proteins, it binds directly to 16S rRNA where it nucleates assembly of the body of the 30S subunit.</text>
</comment>
<dbReference type="CDD" id="cd00165">
    <property type="entry name" value="S4"/>
    <property type="match status" value="1"/>
</dbReference>
<evidence type="ECO:0000259" key="10">
    <source>
        <dbReference type="SMART" id="SM01390"/>
    </source>
</evidence>
<dbReference type="InterPro" id="IPR018079">
    <property type="entry name" value="Ribosomal_uS4_CS"/>
</dbReference>
<dbReference type="InterPro" id="IPR022801">
    <property type="entry name" value="Ribosomal_uS4"/>
</dbReference>
<evidence type="ECO:0000259" key="9">
    <source>
        <dbReference type="SMART" id="SM00363"/>
    </source>
</evidence>
<dbReference type="InterPro" id="IPR002942">
    <property type="entry name" value="S4_RNA-bd"/>
</dbReference>
<organism evidence="11">
    <name type="scientific">uncultured bacterium Rifle_16ft_4_minimus_752</name>
    <dbReference type="NCBI Taxonomy" id="1665163"/>
    <lineage>
        <taxon>Bacteria</taxon>
        <taxon>environmental samples</taxon>
    </lineage>
</organism>
<gene>
    <name evidence="7 11" type="primary">rpsD</name>
</gene>
<dbReference type="HAMAP" id="MF_01306_B">
    <property type="entry name" value="Ribosomal_uS4_B"/>
    <property type="match status" value="1"/>
</dbReference>